<evidence type="ECO:0000259" key="5">
    <source>
        <dbReference type="Pfam" id="PF01869"/>
    </source>
</evidence>
<reference evidence="6 7" key="1">
    <citation type="submission" date="2014-03" db="EMBL/GenBank/DDBJ databases">
        <title>Draft genome of the hookworm Oesophagostomum dentatum.</title>
        <authorList>
            <person name="Mitreva M."/>
        </authorList>
    </citation>
    <scope>NUCLEOTIDE SEQUENCE [LARGE SCALE GENOMIC DNA]</scope>
    <source>
        <strain evidence="6 7">OD-Hann</strain>
    </source>
</reference>
<dbReference type="OrthoDB" id="311172at2759"/>
<dbReference type="AlphaFoldDB" id="A0A0B1SYC2"/>
<dbReference type="GO" id="GO:0045127">
    <property type="term" value="F:N-acetylglucosamine kinase activity"/>
    <property type="evidence" value="ECO:0007669"/>
    <property type="project" value="UniProtKB-EC"/>
</dbReference>
<organism evidence="6 7">
    <name type="scientific">Oesophagostomum dentatum</name>
    <name type="common">Nodular worm</name>
    <dbReference type="NCBI Taxonomy" id="61180"/>
    <lineage>
        <taxon>Eukaryota</taxon>
        <taxon>Metazoa</taxon>
        <taxon>Ecdysozoa</taxon>
        <taxon>Nematoda</taxon>
        <taxon>Chromadorea</taxon>
        <taxon>Rhabditida</taxon>
        <taxon>Rhabditina</taxon>
        <taxon>Rhabditomorpha</taxon>
        <taxon>Strongyloidea</taxon>
        <taxon>Strongylidae</taxon>
        <taxon>Oesophagostomum</taxon>
    </lineage>
</organism>
<comment type="similarity">
    <text evidence="1">Belongs to the eukaryotic-type N-acetylglucosamine kinase family.</text>
</comment>
<evidence type="ECO:0000313" key="6">
    <source>
        <dbReference type="EMBL" id="KHJ89984.1"/>
    </source>
</evidence>
<dbReference type="SUPFAM" id="SSF53067">
    <property type="entry name" value="Actin-like ATPase domain"/>
    <property type="match status" value="1"/>
</dbReference>
<evidence type="ECO:0000256" key="3">
    <source>
        <dbReference type="ARBA" id="ARBA00014974"/>
    </source>
</evidence>
<dbReference type="PANTHER" id="PTHR12862:SF0">
    <property type="entry name" value="N-ACETYL-D-GLUCOSAMINE KINASE"/>
    <property type="match status" value="1"/>
</dbReference>
<feature type="non-terminal residue" evidence="6">
    <location>
        <position position="103"/>
    </location>
</feature>
<gene>
    <name evidence="6" type="ORF">OESDEN_10178</name>
</gene>
<accession>A0A0B1SYC2</accession>
<evidence type="ECO:0000256" key="2">
    <source>
        <dbReference type="ARBA" id="ARBA00012122"/>
    </source>
</evidence>
<dbReference type="InterPro" id="IPR002731">
    <property type="entry name" value="ATPase_BadF"/>
</dbReference>
<dbReference type="EMBL" id="KN553512">
    <property type="protein sequence ID" value="KHJ89984.1"/>
    <property type="molecule type" value="Genomic_DNA"/>
</dbReference>
<dbReference type="InterPro" id="IPR039758">
    <property type="entry name" value="NAGK-like"/>
</dbReference>
<sequence length="103" mass="10673">MGGVLGLGLSGAEGDRDNALFVEYLQKHHGDIAEHVYLTSDAVATVAAAFESGGIVLVAGTGSSCRVLLDDGRIFGVGGWGHMIGDGGSAFWIARKVSFFFLV</sequence>
<dbReference type="PANTHER" id="PTHR12862">
    <property type="entry name" value="BADF TYPE ATPASE DOMAIN-CONTAINING PROTEIN"/>
    <property type="match status" value="1"/>
</dbReference>
<dbReference type="Pfam" id="PF01869">
    <property type="entry name" value="BcrAD_BadFG"/>
    <property type="match status" value="1"/>
</dbReference>
<dbReference type="Proteomes" id="UP000053660">
    <property type="component" value="Unassembled WGS sequence"/>
</dbReference>
<dbReference type="EC" id="2.7.1.59" evidence="2"/>
<proteinExistence type="inferred from homology"/>
<dbReference type="Gene3D" id="3.30.420.40">
    <property type="match status" value="1"/>
</dbReference>
<keyword evidence="7" id="KW-1185">Reference proteome</keyword>
<protein>
    <recommendedName>
        <fullName evidence="3">N-acetyl-D-glucosamine kinase</fullName>
        <ecNumber evidence="2">2.7.1.59</ecNumber>
    </recommendedName>
    <alternativeName>
        <fullName evidence="4">GlcNAc kinase</fullName>
    </alternativeName>
</protein>
<feature type="domain" description="ATPase BadF/BadG/BcrA/BcrD type" evidence="5">
    <location>
        <begin position="3"/>
        <end position="96"/>
    </location>
</feature>
<name>A0A0B1SYC2_OESDE</name>
<evidence type="ECO:0000256" key="1">
    <source>
        <dbReference type="ARBA" id="ARBA00006198"/>
    </source>
</evidence>
<dbReference type="InterPro" id="IPR043129">
    <property type="entry name" value="ATPase_NBD"/>
</dbReference>
<evidence type="ECO:0000256" key="4">
    <source>
        <dbReference type="ARBA" id="ARBA00031123"/>
    </source>
</evidence>
<evidence type="ECO:0000313" key="7">
    <source>
        <dbReference type="Proteomes" id="UP000053660"/>
    </source>
</evidence>